<dbReference type="Proteomes" id="UP000823405">
    <property type="component" value="Unassembled WGS sequence"/>
</dbReference>
<dbReference type="AlphaFoldDB" id="A0A9P6UI59"/>
<evidence type="ECO:0000259" key="5">
    <source>
        <dbReference type="Pfam" id="PF17123"/>
    </source>
</evidence>
<feature type="compositionally biased region" description="Basic and acidic residues" evidence="4">
    <location>
        <begin position="102"/>
        <end position="112"/>
    </location>
</feature>
<protein>
    <recommendedName>
        <fullName evidence="5">RING-type domain-containing protein</fullName>
    </recommendedName>
</protein>
<feature type="region of interest" description="Disordered" evidence="4">
    <location>
        <begin position="188"/>
        <end position="296"/>
    </location>
</feature>
<feature type="region of interest" description="Disordered" evidence="4">
    <location>
        <begin position="487"/>
        <end position="509"/>
    </location>
</feature>
<evidence type="ECO:0000313" key="7">
    <source>
        <dbReference type="Proteomes" id="UP000823405"/>
    </source>
</evidence>
<feature type="compositionally biased region" description="Low complexity" evidence="4">
    <location>
        <begin position="262"/>
        <end position="277"/>
    </location>
</feature>
<feature type="domain" description="RING-type" evidence="5">
    <location>
        <begin position="593"/>
        <end position="620"/>
    </location>
</feature>
<feature type="compositionally biased region" description="Gly residues" evidence="4">
    <location>
        <begin position="430"/>
        <end position="440"/>
    </location>
</feature>
<feature type="non-terminal residue" evidence="6">
    <location>
        <position position="622"/>
    </location>
</feature>
<organism evidence="6 7">
    <name type="scientific">Linnemannia gamsii</name>
    <dbReference type="NCBI Taxonomy" id="64522"/>
    <lineage>
        <taxon>Eukaryota</taxon>
        <taxon>Fungi</taxon>
        <taxon>Fungi incertae sedis</taxon>
        <taxon>Mucoromycota</taxon>
        <taxon>Mortierellomycotina</taxon>
        <taxon>Mortierellomycetes</taxon>
        <taxon>Mortierellales</taxon>
        <taxon>Mortierellaceae</taxon>
        <taxon>Linnemannia</taxon>
    </lineage>
</organism>
<feature type="compositionally biased region" description="Low complexity" evidence="4">
    <location>
        <begin position="188"/>
        <end position="225"/>
    </location>
</feature>
<accession>A0A9P6UI59</accession>
<feature type="compositionally biased region" description="Low complexity" evidence="4">
    <location>
        <begin position="133"/>
        <end position="146"/>
    </location>
</feature>
<feature type="region of interest" description="Disordered" evidence="4">
    <location>
        <begin position="369"/>
        <end position="465"/>
    </location>
</feature>
<keyword evidence="2" id="KW-0863">Zinc-finger</keyword>
<dbReference type="Pfam" id="PF17123">
    <property type="entry name" value="zf-RING_11"/>
    <property type="match status" value="1"/>
</dbReference>
<dbReference type="InterPro" id="IPR013083">
    <property type="entry name" value="Znf_RING/FYVE/PHD"/>
</dbReference>
<evidence type="ECO:0000256" key="4">
    <source>
        <dbReference type="SAM" id="MobiDB-lite"/>
    </source>
</evidence>
<keyword evidence="1" id="KW-0479">Metal-binding</keyword>
<evidence type="ECO:0000256" key="2">
    <source>
        <dbReference type="ARBA" id="ARBA00022771"/>
    </source>
</evidence>
<dbReference type="GO" id="GO:0061630">
    <property type="term" value="F:ubiquitin protein ligase activity"/>
    <property type="evidence" value="ECO:0007669"/>
    <property type="project" value="TreeGrafter"/>
</dbReference>
<evidence type="ECO:0000313" key="6">
    <source>
        <dbReference type="EMBL" id="KAG0301520.1"/>
    </source>
</evidence>
<feature type="compositionally biased region" description="Polar residues" evidence="4">
    <location>
        <begin position="312"/>
        <end position="332"/>
    </location>
</feature>
<keyword evidence="7" id="KW-1185">Reference proteome</keyword>
<dbReference type="GO" id="GO:0005634">
    <property type="term" value="C:nucleus"/>
    <property type="evidence" value="ECO:0007669"/>
    <property type="project" value="TreeGrafter"/>
</dbReference>
<dbReference type="Gene3D" id="3.30.40.10">
    <property type="entry name" value="Zinc/RING finger domain, C3HC4 (zinc finger)"/>
    <property type="match status" value="1"/>
</dbReference>
<dbReference type="GO" id="GO:0008270">
    <property type="term" value="F:zinc ion binding"/>
    <property type="evidence" value="ECO:0007669"/>
    <property type="project" value="UniProtKB-KW"/>
</dbReference>
<feature type="region of interest" description="Disordered" evidence="4">
    <location>
        <begin position="312"/>
        <end position="349"/>
    </location>
</feature>
<comment type="caution">
    <text evidence="6">The sequence shown here is derived from an EMBL/GenBank/DDBJ whole genome shotgun (WGS) entry which is preliminary data.</text>
</comment>
<feature type="compositionally biased region" description="Polar residues" evidence="4">
    <location>
        <begin position="237"/>
        <end position="254"/>
    </location>
</feature>
<feature type="region of interest" description="Disordered" evidence="4">
    <location>
        <begin position="1"/>
        <end position="163"/>
    </location>
</feature>
<name>A0A9P6UI59_9FUNG</name>
<dbReference type="PANTHER" id="PTHR45931:SF3">
    <property type="entry name" value="RING ZINC FINGER-CONTAINING PROTEIN"/>
    <property type="match status" value="1"/>
</dbReference>
<feature type="compositionally biased region" description="Polar residues" evidence="4">
    <location>
        <begin position="80"/>
        <end position="95"/>
    </location>
</feature>
<dbReference type="InterPro" id="IPR051834">
    <property type="entry name" value="RING_finger_E3_ligase"/>
</dbReference>
<dbReference type="GO" id="GO:0006511">
    <property type="term" value="P:ubiquitin-dependent protein catabolic process"/>
    <property type="evidence" value="ECO:0007669"/>
    <property type="project" value="TreeGrafter"/>
</dbReference>
<feature type="compositionally biased region" description="Basic residues" evidence="4">
    <location>
        <begin position="287"/>
        <end position="296"/>
    </location>
</feature>
<dbReference type="SUPFAM" id="SSF57850">
    <property type="entry name" value="RING/U-box"/>
    <property type="match status" value="1"/>
</dbReference>
<sequence length="622" mass="65801">MSLDPPGAPAHFMPVDHATPTRMTVARSRTDDSVFSGRSAGVPAEASLGSRPEASHTSSSRPDPSHVRFGGLFVGLSNPRGGTSISSSLMPIQPNSEDEDEYGHTGEDDRSQRRASSLYHHLDIGPPANDNEQQQQQGTGSRGSAGDSRRPRPPRASRYPPPDIVADLIQGQIEQALAESAAVASAASTTPSDTTLTTSATTPSIPTVTPSWTQSIQQQQQQHQQAGPLDHLATLPRPNSSSTSLETVNNSTAAGESHRDGGSTSTGSSMSETPSDSALGEDLFGRRSTRVHRRRLRSSSLRGLLGFQPMSSVMTEERLTGNSTVESESLPDQRNRNTHGPDGNMDRPRTVEMRFFARLIADFGRGLRGHSAQNSESGGDRVASGSTTVATPSTEFTAESSLSSNIMSTAEPSPPVRPRRHTTIRFIQIGEGGRFDLGGGRRSRSRSTGAGQGSLRSDSPEGTTGLAREDLADAIIMLLSNASTAAGLEGESSDIASDGPEGSRSGRSRRSPWLVLTLSGAFLGSLLAGSGADGEEGGMSYDDLWALSNLIGPARPTTTTQEAIDNAGFHVGQFDDASKGMRGFHTLGDGSKCLVCMSDYEEGEDMRALSCKHGFHQECIDK</sequence>
<dbReference type="PANTHER" id="PTHR45931">
    <property type="entry name" value="SI:CH211-59O9.10"/>
    <property type="match status" value="1"/>
</dbReference>
<proteinExistence type="predicted"/>
<dbReference type="EMBL" id="JAAAIN010001620">
    <property type="protein sequence ID" value="KAG0301520.1"/>
    <property type="molecule type" value="Genomic_DNA"/>
</dbReference>
<keyword evidence="3" id="KW-0862">Zinc</keyword>
<reference evidence="6" key="1">
    <citation type="journal article" date="2020" name="Fungal Divers.">
        <title>Resolving the Mortierellaceae phylogeny through synthesis of multi-gene phylogenetics and phylogenomics.</title>
        <authorList>
            <person name="Vandepol N."/>
            <person name="Liber J."/>
            <person name="Desiro A."/>
            <person name="Na H."/>
            <person name="Kennedy M."/>
            <person name="Barry K."/>
            <person name="Grigoriev I.V."/>
            <person name="Miller A.N."/>
            <person name="O'Donnell K."/>
            <person name="Stajich J.E."/>
            <person name="Bonito G."/>
        </authorList>
    </citation>
    <scope>NUCLEOTIDE SEQUENCE</scope>
    <source>
        <strain evidence="6">NVP60</strain>
    </source>
</reference>
<gene>
    <name evidence="6" type="ORF">BGZ97_002762</name>
</gene>
<evidence type="ECO:0000256" key="1">
    <source>
        <dbReference type="ARBA" id="ARBA00022723"/>
    </source>
</evidence>
<dbReference type="InterPro" id="IPR001841">
    <property type="entry name" value="Znf_RING"/>
</dbReference>
<evidence type="ECO:0000256" key="3">
    <source>
        <dbReference type="ARBA" id="ARBA00022833"/>
    </source>
</evidence>
<dbReference type="OrthoDB" id="8062037at2759"/>
<feature type="compositionally biased region" description="Polar residues" evidence="4">
    <location>
        <begin position="384"/>
        <end position="411"/>
    </location>
</feature>